<accession>A0A084VE16</accession>
<protein>
    <submittedName>
        <fullName evidence="1 2">Uncharacterized protein</fullName>
    </submittedName>
</protein>
<dbReference type="Proteomes" id="UP000030765">
    <property type="component" value="Unassembled WGS sequence"/>
</dbReference>
<dbReference type="EMBL" id="KE524760">
    <property type="protein sequence ID" value="KFB36210.1"/>
    <property type="molecule type" value="Genomic_DNA"/>
</dbReference>
<sequence>MVTEETIFTTATPLATTAELQVKRRSESHLTPEGCMCSEMHLIARSALIFV</sequence>
<reference evidence="1 3" key="1">
    <citation type="journal article" date="2014" name="BMC Genomics">
        <title>Genome sequence of Anopheles sinensis provides insight into genetics basis of mosquito competence for malaria parasites.</title>
        <authorList>
            <person name="Zhou D."/>
            <person name="Zhang D."/>
            <person name="Ding G."/>
            <person name="Shi L."/>
            <person name="Hou Q."/>
            <person name="Ye Y."/>
            <person name="Xu Y."/>
            <person name="Zhou H."/>
            <person name="Xiong C."/>
            <person name="Li S."/>
            <person name="Yu J."/>
            <person name="Hong S."/>
            <person name="Yu X."/>
            <person name="Zou P."/>
            <person name="Chen C."/>
            <person name="Chang X."/>
            <person name="Wang W."/>
            <person name="Lv Y."/>
            <person name="Sun Y."/>
            <person name="Ma L."/>
            <person name="Shen B."/>
            <person name="Zhu C."/>
        </authorList>
    </citation>
    <scope>NUCLEOTIDE SEQUENCE [LARGE SCALE GENOMIC DNA]</scope>
</reference>
<evidence type="ECO:0000313" key="3">
    <source>
        <dbReference type="Proteomes" id="UP000030765"/>
    </source>
</evidence>
<keyword evidence="3" id="KW-1185">Reference proteome</keyword>
<dbReference type="VEuPathDB" id="VectorBase:ASIC003310"/>
<dbReference type="EMBL" id="ATLV01012103">
    <property type="status" value="NOT_ANNOTATED_CDS"/>
    <property type="molecule type" value="Genomic_DNA"/>
</dbReference>
<dbReference type="EnsemblMetazoa" id="ASIC003310-RA">
    <property type="protein sequence ID" value="ASIC003310-PA"/>
    <property type="gene ID" value="ASIC003310"/>
</dbReference>
<organism evidence="1">
    <name type="scientific">Anopheles sinensis</name>
    <name type="common">Mosquito</name>
    <dbReference type="NCBI Taxonomy" id="74873"/>
    <lineage>
        <taxon>Eukaryota</taxon>
        <taxon>Metazoa</taxon>
        <taxon>Ecdysozoa</taxon>
        <taxon>Arthropoda</taxon>
        <taxon>Hexapoda</taxon>
        <taxon>Insecta</taxon>
        <taxon>Pterygota</taxon>
        <taxon>Neoptera</taxon>
        <taxon>Endopterygota</taxon>
        <taxon>Diptera</taxon>
        <taxon>Nematocera</taxon>
        <taxon>Culicoidea</taxon>
        <taxon>Culicidae</taxon>
        <taxon>Anophelinae</taxon>
        <taxon>Anopheles</taxon>
    </lineage>
</organism>
<gene>
    <name evidence="1" type="ORF">ZHAS_00003310</name>
</gene>
<evidence type="ECO:0000313" key="1">
    <source>
        <dbReference type="EMBL" id="KFB36210.1"/>
    </source>
</evidence>
<evidence type="ECO:0000313" key="2">
    <source>
        <dbReference type="EnsemblMetazoa" id="ASIC003310-PA"/>
    </source>
</evidence>
<reference evidence="2" key="2">
    <citation type="submission" date="2020-05" db="UniProtKB">
        <authorList>
            <consortium name="EnsemblMetazoa"/>
        </authorList>
    </citation>
    <scope>IDENTIFICATION</scope>
</reference>
<dbReference type="AlphaFoldDB" id="A0A084VE16"/>
<proteinExistence type="predicted"/>
<name>A0A084VE16_ANOSI</name>